<keyword evidence="5" id="KW-0547">Nucleotide-binding</keyword>
<evidence type="ECO:0000256" key="3">
    <source>
        <dbReference type="ARBA" id="ARBA00009361"/>
    </source>
</evidence>
<dbReference type="Proteomes" id="UP000593561">
    <property type="component" value="Unassembled WGS sequence"/>
</dbReference>
<dbReference type="AlphaFoldDB" id="A0A7J8T7X8"/>
<reference evidence="7 8" key="1">
    <citation type="journal article" date="2019" name="Genome Biol. Evol.">
        <title>Insights into the evolution of the New World diploid cottons (Gossypium, subgenus Houzingenia) based on genome sequencing.</title>
        <authorList>
            <person name="Grover C.E."/>
            <person name="Arick M.A. 2nd"/>
            <person name="Thrash A."/>
            <person name="Conover J.L."/>
            <person name="Sanders W.S."/>
            <person name="Peterson D.G."/>
            <person name="Frelichowski J.E."/>
            <person name="Scheffler J.A."/>
            <person name="Scheffler B.E."/>
            <person name="Wendel J.F."/>
        </authorList>
    </citation>
    <scope>NUCLEOTIDE SEQUENCE [LARGE SCALE GENOMIC DNA]</scope>
    <source>
        <strain evidence="7">27</strain>
        <tissue evidence="7">Leaf</tissue>
    </source>
</reference>
<dbReference type="PANTHER" id="PTHR33078:SF100">
    <property type="entry name" value="PROTEIN YCF2"/>
    <property type="match status" value="1"/>
</dbReference>
<dbReference type="GO" id="GO:0005524">
    <property type="term" value="F:ATP binding"/>
    <property type="evidence" value="ECO:0007669"/>
    <property type="project" value="UniProtKB-KW"/>
</dbReference>
<accession>A0A7J8T7X8</accession>
<sequence length="110" mass="12797">RNLYEKYKLEFEEGGGALNPQQIEEDLFNHITGSFQGKQIIYNENDELQENDSAFLQSGTIQYQARDRSSKEQVFFSNKPIHLGSYRSTLFPIQRSVICLCVFTPRILCR</sequence>
<evidence type="ECO:0000256" key="2">
    <source>
        <dbReference type="ARBA" id="ARBA00004474"/>
    </source>
</evidence>
<evidence type="ECO:0000256" key="1">
    <source>
        <dbReference type="ARBA" id="ARBA00002329"/>
    </source>
</evidence>
<comment type="function">
    <text evidence="1">Probable ATPase of unknown function. Its presence in a non-photosynthetic plant (Epifagus virginiana) and experiments in tobacco indicate that it has an essential function which is probably not related to photosynthesis.</text>
</comment>
<organism evidence="7 8">
    <name type="scientific">Gossypium davidsonii</name>
    <name type="common">Davidson's cotton</name>
    <name type="synonym">Gossypium klotzschianum subsp. davidsonii</name>
    <dbReference type="NCBI Taxonomy" id="34287"/>
    <lineage>
        <taxon>Eukaryota</taxon>
        <taxon>Viridiplantae</taxon>
        <taxon>Streptophyta</taxon>
        <taxon>Embryophyta</taxon>
        <taxon>Tracheophyta</taxon>
        <taxon>Spermatophyta</taxon>
        <taxon>Magnoliopsida</taxon>
        <taxon>eudicotyledons</taxon>
        <taxon>Gunneridae</taxon>
        <taxon>Pentapetalae</taxon>
        <taxon>rosids</taxon>
        <taxon>malvids</taxon>
        <taxon>Malvales</taxon>
        <taxon>Malvaceae</taxon>
        <taxon>Malvoideae</taxon>
        <taxon>Gossypium</taxon>
    </lineage>
</organism>
<comment type="similarity">
    <text evidence="3">Belongs to the Ycf2 family.</text>
</comment>
<comment type="caution">
    <text evidence="7">The sequence shown here is derived from an EMBL/GenBank/DDBJ whole genome shotgun (WGS) entry which is preliminary data.</text>
</comment>
<feature type="non-terminal residue" evidence="7">
    <location>
        <position position="110"/>
    </location>
</feature>
<evidence type="ECO:0000313" key="8">
    <source>
        <dbReference type="Proteomes" id="UP000593561"/>
    </source>
</evidence>
<comment type="subcellular location">
    <subcellularLocation>
        <location evidence="2">Plastid</location>
    </subcellularLocation>
</comment>
<evidence type="ECO:0000256" key="4">
    <source>
        <dbReference type="ARBA" id="ARBA00022640"/>
    </source>
</evidence>
<dbReference type="EMBL" id="JABFAC010238165">
    <property type="protein sequence ID" value="MBA0634457.1"/>
    <property type="molecule type" value="Genomic_DNA"/>
</dbReference>
<evidence type="ECO:0000256" key="5">
    <source>
        <dbReference type="ARBA" id="ARBA00022741"/>
    </source>
</evidence>
<evidence type="ECO:0000256" key="6">
    <source>
        <dbReference type="ARBA" id="ARBA00022840"/>
    </source>
</evidence>
<keyword evidence="4" id="KW-0934">Plastid</keyword>
<protein>
    <submittedName>
        <fullName evidence="7">Uncharacterized protein</fullName>
    </submittedName>
</protein>
<name>A0A7J8T7X8_GOSDV</name>
<keyword evidence="8" id="KW-1185">Reference proteome</keyword>
<dbReference type="PANTHER" id="PTHR33078">
    <property type="entry name" value="PROTEIN YCF2-RELATED"/>
    <property type="match status" value="1"/>
</dbReference>
<gene>
    <name evidence="7" type="ORF">Godav_025957</name>
</gene>
<proteinExistence type="inferred from homology"/>
<dbReference type="GO" id="GO:0009536">
    <property type="term" value="C:plastid"/>
    <property type="evidence" value="ECO:0007669"/>
    <property type="project" value="UniProtKB-SubCell"/>
</dbReference>
<evidence type="ECO:0000313" key="7">
    <source>
        <dbReference type="EMBL" id="MBA0634457.1"/>
    </source>
</evidence>
<keyword evidence="6" id="KW-0067">ATP-binding</keyword>